<evidence type="ECO:0000256" key="1">
    <source>
        <dbReference type="SAM" id="MobiDB-lite"/>
    </source>
</evidence>
<comment type="caution">
    <text evidence="2">The sequence shown here is derived from an EMBL/GenBank/DDBJ whole genome shotgun (WGS) entry which is preliminary data.</text>
</comment>
<feature type="non-terminal residue" evidence="2">
    <location>
        <position position="1"/>
    </location>
</feature>
<feature type="compositionally biased region" description="Basic and acidic residues" evidence="1">
    <location>
        <begin position="187"/>
        <end position="196"/>
    </location>
</feature>
<sequence length="370" mass="40312">NCLPALSHATFWHHFSPHCRLAMQQPPPAPSAPMPRKTSPGSVRRTMFDHDVPPAAEIAEQRDFFIRMLQQRHGNINGNAMMTHHEITTTVLDHFIREPENHLKLIKASLRHGFHMEGNGSNPFGMLEWAIRGLVEDGAALTEERDKLLARVRELEEREGRGRGPEEEEEGNSNDSTDHSSSAPRSADSDKPRFDFIPDQTQSSTMGPGTMGTGTTYPGNMGPGTKVPGSFMSTPAVSMSPMNFPGKAPPNQIWAGLAPQMGVGLGTGPPPSMVPVDPVPELARKVDPGAATPGSYMNTQMKAVLIDSATKSASKRKQPTEEESRKTKDQIGEEAGPAKKMLFGPNKDRMQTRSTASAEELMTSSTTEEK</sequence>
<feature type="region of interest" description="Disordered" evidence="1">
    <location>
        <begin position="307"/>
        <end position="370"/>
    </location>
</feature>
<feature type="compositionally biased region" description="Basic and acidic residues" evidence="1">
    <location>
        <begin position="318"/>
        <end position="331"/>
    </location>
</feature>
<organism evidence="2 3">
    <name type="scientific">Pristionchus fissidentatus</name>
    <dbReference type="NCBI Taxonomy" id="1538716"/>
    <lineage>
        <taxon>Eukaryota</taxon>
        <taxon>Metazoa</taxon>
        <taxon>Ecdysozoa</taxon>
        <taxon>Nematoda</taxon>
        <taxon>Chromadorea</taxon>
        <taxon>Rhabditida</taxon>
        <taxon>Rhabditina</taxon>
        <taxon>Diplogasteromorpha</taxon>
        <taxon>Diplogasteroidea</taxon>
        <taxon>Neodiplogasteridae</taxon>
        <taxon>Pristionchus</taxon>
    </lineage>
</organism>
<keyword evidence="3" id="KW-1185">Reference proteome</keyword>
<reference evidence="2" key="1">
    <citation type="submission" date="2023-10" db="EMBL/GenBank/DDBJ databases">
        <title>Genome assembly of Pristionchus species.</title>
        <authorList>
            <person name="Yoshida K."/>
            <person name="Sommer R.J."/>
        </authorList>
    </citation>
    <scope>NUCLEOTIDE SEQUENCE</scope>
    <source>
        <strain evidence="2">RS5133</strain>
    </source>
</reference>
<dbReference type="Proteomes" id="UP001432322">
    <property type="component" value="Unassembled WGS sequence"/>
</dbReference>
<name>A0AAV5VCS9_9BILA</name>
<dbReference type="AlphaFoldDB" id="A0AAV5VCS9"/>
<dbReference type="EMBL" id="BTSY01000003">
    <property type="protein sequence ID" value="GMT17495.1"/>
    <property type="molecule type" value="Genomic_DNA"/>
</dbReference>
<accession>A0AAV5VCS9</accession>
<feature type="compositionally biased region" description="Low complexity" evidence="1">
    <location>
        <begin position="205"/>
        <end position="216"/>
    </location>
</feature>
<feature type="region of interest" description="Disordered" evidence="1">
    <location>
        <begin position="23"/>
        <end position="44"/>
    </location>
</feature>
<evidence type="ECO:0000313" key="3">
    <source>
        <dbReference type="Proteomes" id="UP001432322"/>
    </source>
</evidence>
<gene>
    <name evidence="2" type="ORF">PFISCL1PPCAC_8792</name>
</gene>
<protein>
    <submittedName>
        <fullName evidence="2">Uncharacterized protein</fullName>
    </submittedName>
</protein>
<feature type="compositionally biased region" description="Polar residues" evidence="1">
    <location>
        <begin position="173"/>
        <end position="184"/>
    </location>
</feature>
<proteinExistence type="predicted"/>
<feature type="compositionally biased region" description="Basic and acidic residues" evidence="1">
    <location>
        <begin position="155"/>
        <end position="165"/>
    </location>
</feature>
<feature type="compositionally biased region" description="Polar residues" evidence="1">
    <location>
        <begin position="352"/>
        <end position="370"/>
    </location>
</feature>
<feature type="region of interest" description="Disordered" evidence="1">
    <location>
        <begin position="155"/>
        <end position="216"/>
    </location>
</feature>
<evidence type="ECO:0000313" key="2">
    <source>
        <dbReference type="EMBL" id="GMT17495.1"/>
    </source>
</evidence>